<dbReference type="EMBL" id="JAWDGP010007559">
    <property type="protein sequence ID" value="KAK3713561.1"/>
    <property type="molecule type" value="Genomic_DNA"/>
</dbReference>
<protein>
    <submittedName>
        <fullName evidence="1">Uncharacterized protein</fullName>
    </submittedName>
</protein>
<sequence>MNSSFSQGLAVLIGALTATLDRDRHTELPDKGMLGEEFVMAGTVAFGSYLMDGGYTGQKIVTLSNLTKGCWGKNL</sequence>
<keyword evidence="2" id="KW-1185">Reference proteome</keyword>
<accession>A0AAE1CMN6</accession>
<reference evidence="1" key="1">
    <citation type="journal article" date="2023" name="G3 (Bethesda)">
        <title>A reference genome for the long-term kleptoplast-retaining sea slug Elysia crispata morphotype clarki.</title>
        <authorList>
            <person name="Eastman K.E."/>
            <person name="Pendleton A.L."/>
            <person name="Shaikh M.A."/>
            <person name="Suttiyut T."/>
            <person name="Ogas R."/>
            <person name="Tomko P."/>
            <person name="Gavelis G."/>
            <person name="Widhalm J.R."/>
            <person name="Wisecaver J.H."/>
        </authorList>
    </citation>
    <scope>NUCLEOTIDE SEQUENCE</scope>
    <source>
        <strain evidence="1">ECLA1</strain>
    </source>
</reference>
<proteinExistence type="predicted"/>
<evidence type="ECO:0000313" key="1">
    <source>
        <dbReference type="EMBL" id="KAK3713561.1"/>
    </source>
</evidence>
<evidence type="ECO:0000313" key="2">
    <source>
        <dbReference type="Proteomes" id="UP001283361"/>
    </source>
</evidence>
<dbReference type="Proteomes" id="UP001283361">
    <property type="component" value="Unassembled WGS sequence"/>
</dbReference>
<dbReference type="AlphaFoldDB" id="A0AAE1CMN6"/>
<organism evidence="1 2">
    <name type="scientific">Elysia crispata</name>
    <name type="common">lettuce slug</name>
    <dbReference type="NCBI Taxonomy" id="231223"/>
    <lineage>
        <taxon>Eukaryota</taxon>
        <taxon>Metazoa</taxon>
        <taxon>Spiralia</taxon>
        <taxon>Lophotrochozoa</taxon>
        <taxon>Mollusca</taxon>
        <taxon>Gastropoda</taxon>
        <taxon>Heterobranchia</taxon>
        <taxon>Euthyneura</taxon>
        <taxon>Panpulmonata</taxon>
        <taxon>Sacoglossa</taxon>
        <taxon>Placobranchoidea</taxon>
        <taxon>Plakobranchidae</taxon>
        <taxon>Elysia</taxon>
    </lineage>
</organism>
<gene>
    <name evidence="1" type="ORF">RRG08_005998</name>
</gene>
<name>A0AAE1CMN6_9GAST</name>
<comment type="caution">
    <text evidence="1">The sequence shown here is derived from an EMBL/GenBank/DDBJ whole genome shotgun (WGS) entry which is preliminary data.</text>
</comment>